<feature type="active site" description="Proton acceptor" evidence="9">
    <location>
        <position position="265"/>
    </location>
</feature>
<comment type="similarity">
    <text evidence="9">Belongs to the carbohydrate kinase PfkB family. Ribokinase subfamily.</text>
</comment>
<evidence type="ECO:0000256" key="1">
    <source>
        <dbReference type="ARBA" id="ARBA00022679"/>
    </source>
</evidence>
<dbReference type="Pfam" id="PF00294">
    <property type="entry name" value="PfkB"/>
    <property type="match status" value="1"/>
</dbReference>
<evidence type="ECO:0000256" key="9">
    <source>
        <dbReference type="HAMAP-Rule" id="MF_01987"/>
    </source>
</evidence>
<dbReference type="Proteomes" id="UP000004038">
    <property type="component" value="Unassembled WGS sequence"/>
</dbReference>
<name>H0FXB2_RHIML</name>
<evidence type="ECO:0000256" key="7">
    <source>
        <dbReference type="ARBA" id="ARBA00022958"/>
    </source>
</evidence>
<evidence type="ECO:0000256" key="2">
    <source>
        <dbReference type="ARBA" id="ARBA00022723"/>
    </source>
</evidence>
<sequence>MTTGENLKSKPTGRLHMITVFGSINMDLIATTARLPKPGETVAGTDFSTAAGGKGANQALAARRAGASVRMAGAVGSDAFAEGALALLKEAGTDLDLTKTVGEPTGTAHIIVGGDGENVIVVVASANARVSGDDAANVVAQMSAGDTLMLQLEIPSASVEKALSEAKRRGIRSIINIAPLTPDAARLGRMADIVIANETEFELLAGKAGIAGAEREEAMNGLHAETRQTVIVTLGAEGVVAIHEGELHRAKGLTIEPVDTVGAGDTFCGYLAAGLDAGLAFSEALRRAAIAGSLACLKPGAQPSIPLAAEVAARL</sequence>
<dbReference type="InterPro" id="IPR029056">
    <property type="entry name" value="Ribokinase-like"/>
</dbReference>
<dbReference type="GO" id="GO:0005829">
    <property type="term" value="C:cytosol"/>
    <property type="evidence" value="ECO:0007669"/>
    <property type="project" value="TreeGrafter"/>
</dbReference>
<keyword evidence="5 9" id="KW-0067">ATP-binding</keyword>
<keyword evidence="9" id="KW-0963">Cytoplasm</keyword>
<feature type="binding site" evidence="9">
    <location>
        <position position="304"/>
    </location>
    <ligand>
        <name>K(+)</name>
        <dbReference type="ChEBI" id="CHEBI:29103"/>
    </ligand>
</feature>
<dbReference type="GO" id="GO:0046872">
    <property type="term" value="F:metal ion binding"/>
    <property type="evidence" value="ECO:0007669"/>
    <property type="project" value="UniProtKB-KW"/>
</dbReference>
<organism evidence="11 12">
    <name type="scientific">Sinorhizobium meliloti CCNWSX0020</name>
    <dbReference type="NCBI Taxonomy" id="1107881"/>
    <lineage>
        <taxon>Bacteria</taxon>
        <taxon>Pseudomonadati</taxon>
        <taxon>Pseudomonadota</taxon>
        <taxon>Alphaproteobacteria</taxon>
        <taxon>Hyphomicrobiales</taxon>
        <taxon>Rhizobiaceae</taxon>
        <taxon>Sinorhizobium/Ensifer group</taxon>
        <taxon>Sinorhizobium</taxon>
    </lineage>
</organism>
<dbReference type="GO" id="GO:0019303">
    <property type="term" value="P:D-ribose catabolic process"/>
    <property type="evidence" value="ECO:0007669"/>
    <property type="project" value="UniProtKB-UniRule"/>
</dbReference>
<dbReference type="AlphaFoldDB" id="H0FXB2"/>
<dbReference type="InterPro" id="IPR002139">
    <property type="entry name" value="Ribo/fructo_kinase"/>
</dbReference>
<feature type="binding site" evidence="9">
    <location>
        <position position="259"/>
    </location>
    <ligand>
        <name>K(+)</name>
        <dbReference type="ChEBI" id="CHEBI:29103"/>
    </ligand>
</feature>
<evidence type="ECO:0000256" key="4">
    <source>
        <dbReference type="ARBA" id="ARBA00022777"/>
    </source>
</evidence>
<keyword evidence="1 9" id="KW-0808">Transferase</keyword>
<dbReference type="HAMAP" id="MF_01987">
    <property type="entry name" value="Ribokinase"/>
    <property type="match status" value="1"/>
</dbReference>
<feature type="binding site" evidence="9">
    <location>
        <position position="153"/>
    </location>
    <ligand>
        <name>substrate</name>
    </ligand>
</feature>
<evidence type="ECO:0000256" key="6">
    <source>
        <dbReference type="ARBA" id="ARBA00022842"/>
    </source>
</evidence>
<feature type="binding site" evidence="9">
    <location>
        <begin position="233"/>
        <end position="238"/>
    </location>
    <ligand>
        <name>ATP</name>
        <dbReference type="ChEBI" id="CHEBI:30616"/>
    </ligand>
</feature>
<feature type="domain" description="Carbohydrate kinase PfkB" evidence="10">
    <location>
        <begin position="17"/>
        <end position="306"/>
    </location>
</feature>
<feature type="binding site" evidence="9">
    <location>
        <begin position="264"/>
        <end position="265"/>
    </location>
    <ligand>
        <name>ATP</name>
        <dbReference type="ChEBI" id="CHEBI:30616"/>
    </ligand>
</feature>
<dbReference type="GO" id="GO:0005524">
    <property type="term" value="F:ATP binding"/>
    <property type="evidence" value="ECO:0007669"/>
    <property type="project" value="UniProtKB-UniRule"/>
</dbReference>
<feature type="binding site" evidence="9">
    <location>
        <position position="300"/>
    </location>
    <ligand>
        <name>K(+)</name>
        <dbReference type="ChEBI" id="CHEBI:29103"/>
    </ligand>
</feature>
<comment type="subcellular location">
    <subcellularLocation>
        <location evidence="9">Cytoplasm</location>
    </subcellularLocation>
</comment>
<comment type="subunit">
    <text evidence="9">Homodimer.</text>
</comment>
<dbReference type="SUPFAM" id="SSF53613">
    <property type="entry name" value="Ribokinase-like"/>
    <property type="match status" value="1"/>
</dbReference>
<evidence type="ECO:0000256" key="5">
    <source>
        <dbReference type="ARBA" id="ARBA00022840"/>
    </source>
</evidence>
<feature type="binding site" evidence="9">
    <location>
        <position position="261"/>
    </location>
    <ligand>
        <name>K(+)</name>
        <dbReference type="ChEBI" id="CHEBI:29103"/>
    </ligand>
</feature>
<protein>
    <recommendedName>
        <fullName evidence="9">Ribokinase</fullName>
        <shortName evidence="9">RK</shortName>
        <ecNumber evidence="9">2.7.1.15</ecNumber>
    </recommendedName>
</protein>
<feature type="binding site" evidence="9">
    <location>
        <begin position="25"/>
        <end position="27"/>
    </location>
    <ligand>
        <name>substrate</name>
    </ligand>
</feature>
<comment type="catalytic activity">
    <reaction evidence="9">
        <text>D-ribose + ATP = D-ribose 5-phosphate + ADP + H(+)</text>
        <dbReference type="Rhea" id="RHEA:13697"/>
        <dbReference type="ChEBI" id="CHEBI:15378"/>
        <dbReference type="ChEBI" id="CHEBI:30616"/>
        <dbReference type="ChEBI" id="CHEBI:47013"/>
        <dbReference type="ChEBI" id="CHEBI:78346"/>
        <dbReference type="ChEBI" id="CHEBI:456216"/>
        <dbReference type="EC" id="2.7.1.15"/>
    </reaction>
</comment>
<evidence type="ECO:0000313" key="12">
    <source>
        <dbReference type="Proteomes" id="UP000004038"/>
    </source>
</evidence>
<evidence type="ECO:0000259" key="10">
    <source>
        <dbReference type="Pfam" id="PF00294"/>
    </source>
</evidence>
<keyword evidence="3 9" id="KW-0547">Nucleotide-binding</keyword>
<dbReference type="PANTHER" id="PTHR10584">
    <property type="entry name" value="SUGAR KINASE"/>
    <property type="match status" value="1"/>
</dbReference>
<keyword evidence="7 9" id="KW-0630">Potassium</keyword>
<evidence type="ECO:0000256" key="8">
    <source>
        <dbReference type="ARBA" id="ARBA00023277"/>
    </source>
</evidence>
<reference evidence="11 12" key="1">
    <citation type="journal article" date="2012" name="J. Bacteriol.">
        <title>Draft Genome Sequence of Sinorhizobium meliloti CCNWSX0020, a Nitrogen-Fixing Symbiont with Copper Tolerance Capability Isolated from Lead-Zinc Mine Tailings.</title>
        <authorList>
            <person name="Li Z."/>
            <person name="Ma Z."/>
            <person name="Hao X."/>
            <person name="Wei G."/>
        </authorList>
    </citation>
    <scope>NUCLEOTIDE SEQUENCE [LARGE SCALE GENOMIC DNA]</scope>
    <source>
        <strain evidence="11 12">CCNWSX0020</strain>
    </source>
</reference>
<comment type="activity regulation">
    <text evidence="9">Activated by a monovalent cation that binds near, but not in, the active site. The most likely occupant of the site in vivo is potassium. Ion binding induces a conformational change that may alter substrate affinity.</text>
</comment>
<dbReference type="Gene3D" id="3.40.1190.20">
    <property type="match status" value="1"/>
</dbReference>
<keyword evidence="4 9" id="KW-0418">Kinase</keyword>
<comment type="cofactor">
    <cofactor evidence="9">
        <name>Mg(2+)</name>
        <dbReference type="ChEBI" id="CHEBI:18420"/>
    </cofactor>
    <text evidence="9">Requires a divalent cation, most likely magnesium in vivo, as an electrophilic catalyst to aid phosphoryl group transfer. It is the chelate of the metal and the nucleotide that is the actual substrate.</text>
</comment>
<evidence type="ECO:0000256" key="3">
    <source>
        <dbReference type="ARBA" id="ARBA00022741"/>
    </source>
</evidence>
<proteinExistence type="inferred from homology"/>
<comment type="pathway">
    <text evidence="9">Carbohydrate metabolism; D-ribose degradation; D-ribose 5-phosphate from beta-D-ribopyranose: step 2/2.</text>
</comment>
<dbReference type="PANTHER" id="PTHR10584:SF166">
    <property type="entry name" value="RIBOKINASE"/>
    <property type="match status" value="1"/>
</dbReference>
<dbReference type="InterPro" id="IPR011877">
    <property type="entry name" value="Ribokinase"/>
</dbReference>
<feature type="binding site" evidence="9">
    <location>
        <position position="295"/>
    </location>
    <ligand>
        <name>K(+)</name>
        <dbReference type="ChEBI" id="CHEBI:29103"/>
    </ligand>
</feature>
<feature type="binding site" evidence="9">
    <location>
        <begin position="53"/>
        <end position="57"/>
    </location>
    <ligand>
        <name>substrate</name>
    </ligand>
</feature>
<feature type="binding site" evidence="9">
    <location>
        <position position="197"/>
    </location>
    <ligand>
        <name>ATP</name>
        <dbReference type="ChEBI" id="CHEBI:30616"/>
    </ligand>
</feature>
<dbReference type="InterPro" id="IPR011611">
    <property type="entry name" value="PfkB_dom"/>
</dbReference>
<feature type="binding site" evidence="9">
    <location>
        <position position="265"/>
    </location>
    <ligand>
        <name>substrate</name>
    </ligand>
</feature>
<dbReference type="CDD" id="cd01174">
    <property type="entry name" value="ribokinase"/>
    <property type="match status" value="1"/>
</dbReference>
<dbReference type="UniPathway" id="UPA00916">
    <property type="reaction ID" value="UER00889"/>
</dbReference>
<comment type="caution">
    <text evidence="9">Lacks conserved residue(s) required for the propagation of feature annotation.</text>
</comment>
<dbReference type="PATRIC" id="fig|1107881.3.peg.1847"/>
<keyword evidence="2 9" id="KW-0479">Metal-binding</keyword>
<keyword evidence="8 9" id="KW-0119">Carbohydrate metabolism</keyword>
<evidence type="ECO:0000313" key="11">
    <source>
        <dbReference type="EMBL" id="EHK78247.1"/>
    </source>
</evidence>
<feature type="binding site" evidence="9">
    <location>
        <position position="298"/>
    </location>
    <ligand>
        <name>K(+)</name>
        <dbReference type="ChEBI" id="CHEBI:29103"/>
    </ligand>
</feature>
<keyword evidence="6 9" id="KW-0460">Magnesium</keyword>
<dbReference type="PRINTS" id="PR00990">
    <property type="entry name" value="RIBOKINASE"/>
</dbReference>
<gene>
    <name evidence="9" type="primary">rbsK</name>
    <name evidence="11" type="ORF">SM0020_09150</name>
</gene>
<accession>H0FXB2</accession>
<dbReference type="EMBL" id="AGVV01000013">
    <property type="protein sequence ID" value="EHK78247.1"/>
    <property type="molecule type" value="Genomic_DNA"/>
</dbReference>
<dbReference type="GO" id="GO:0004747">
    <property type="term" value="F:ribokinase activity"/>
    <property type="evidence" value="ECO:0007669"/>
    <property type="project" value="UniProtKB-UniRule"/>
</dbReference>
<comment type="function">
    <text evidence="9">Catalyzes the phosphorylation of ribose at O-5 in a reaction requiring ATP and magnesium. The resulting D-ribose-5-phosphate can then be used either for sythesis of nucleotides, histidine, and tryptophan, or as a component of the pentose phosphate pathway.</text>
</comment>
<dbReference type="EC" id="2.7.1.15" evidence="9"/>